<reference evidence="3" key="1">
    <citation type="submission" date="2021-11" db="EMBL/GenBank/DDBJ databases">
        <title>A Novel Adlercreutzia Species, isolated from a Allomyrina dichotoma larva feces.</title>
        <authorList>
            <person name="Suh M.K."/>
        </authorList>
    </citation>
    <scope>NUCLEOTIDE SEQUENCE</scope>
    <source>
        <strain evidence="3">JBNU-10</strain>
    </source>
</reference>
<dbReference type="Proteomes" id="UP001430755">
    <property type="component" value="Unassembled WGS sequence"/>
</dbReference>
<accession>A0ABS9WJF2</accession>
<evidence type="ECO:0000256" key="1">
    <source>
        <dbReference type="SAM" id="MobiDB-lite"/>
    </source>
</evidence>
<feature type="region of interest" description="Disordered" evidence="1">
    <location>
        <begin position="57"/>
        <end position="102"/>
    </location>
</feature>
<feature type="domain" description="Methyltransferase type 11" evidence="2">
    <location>
        <begin position="112"/>
        <end position="217"/>
    </location>
</feature>
<evidence type="ECO:0000313" key="4">
    <source>
        <dbReference type="Proteomes" id="UP001430755"/>
    </source>
</evidence>
<organism evidence="3 4">
    <name type="scientific">Adlercreutzia faecimuris</name>
    <dbReference type="NCBI Taxonomy" id="2897341"/>
    <lineage>
        <taxon>Bacteria</taxon>
        <taxon>Bacillati</taxon>
        <taxon>Actinomycetota</taxon>
        <taxon>Coriobacteriia</taxon>
        <taxon>Eggerthellales</taxon>
        <taxon>Eggerthellaceae</taxon>
        <taxon>Adlercreutzia</taxon>
    </lineage>
</organism>
<evidence type="ECO:0000259" key="2">
    <source>
        <dbReference type="Pfam" id="PF08241"/>
    </source>
</evidence>
<feature type="compositionally biased region" description="Gly residues" evidence="1">
    <location>
        <begin position="87"/>
        <end position="99"/>
    </location>
</feature>
<protein>
    <recommendedName>
        <fullName evidence="2">Methyltransferase type 11 domain-containing protein</fullName>
    </recommendedName>
</protein>
<dbReference type="Pfam" id="PF08241">
    <property type="entry name" value="Methyltransf_11"/>
    <property type="match status" value="1"/>
</dbReference>
<dbReference type="Gene3D" id="3.40.50.150">
    <property type="entry name" value="Vaccinia Virus protein VP39"/>
    <property type="match status" value="1"/>
</dbReference>
<dbReference type="EMBL" id="JAJMLW010000003">
    <property type="protein sequence ID" value="MCI2242392.1"/>
    <property type="molecule type" value="Genomic_DNA"/>
</dbReference>
<proteinExistence type="predicted"/>
<sequence>MDDVTARMLCDLNTRFYRAQAASFSATRQVPWEGWRRCLAVALEALAAAPDGGCATGGARSGGATGAGAPDGTRGRRACEPSAPAARGGGRGADAGGARSGRTRTPAALSVLDVACGNLRFERFLGEALPGAALRVDAVDNCAPLAAEAAAPDGVRFRNQDVASALLAGGDVLAALASAPCDLAVSFGFLHHIPGFEARAGLLAALLGAVRPGGVAAVSLWRFLDDGRLARKAAADHARALAELGIDAAALDAGDRILGWQGAPSAWRYCHHFDEAEVDALAAAALAARPGSRELARLDADGASGRLNRYLILQAPA</sequence>
<dbReference type="InterPro" id="IPR029063">
    <property type="entry name" value="SAM-dependent_MTases_sf"/>
</dbReference>
<dbReference type="RefSeq" id="WP_242165612.1">
    <property type="nucleotide sequence ID" value="NZ_JAJMLW010000003.1"/>
</dbReference>
<comment type="caution">
    <text evidence="3">The sequence shown here is derived from an EMBL/GenBank/DDBJ whole genome shotgun (WGS) entry which is preliminary data.</text>
</comment>
<feature type="compositionally biased region" description="Gly residues" evidence="1">
    <location>
        <begin position="57"/>
        <end position="66"/>
    </location>
</feature>
<name>A0ABS9WJF2_9ACTN</name>
<gene>
    <name evidence="3" type="ORF">LPT13_08520</name>
</gene>
<keyword evidence="4" id="KW-1185">Reference proteome</keyword>
<evidence type="ECO:0000313" key="3">
    <source>
        <dbReference type="EMBL" id="MCI2242392.1"/>
    </source>
</evidence>
<dbReference type="InterPro" id="IPR013216">
    <property type="entry name" value="Methyltransf_11"/>
</dbReference>
<dbReference type="SUPFAM" id="SSF53335">
    <property type="entry name" value="S-adenosyl-L-methionine-dependent methyltransferases"/>
    <property type="match status" value="1"/>
</dbReference>